<gene>
    <name evidence="1" type="ORF">F5144DRAFT_483016</name>
</gene>
<evidence type="ECO:0000313" key="2">
    <source>
        <dbReference type="Proteomes" id="UP000724584"/>
    </source>
</evidence>
<protein>
    <submittedName>
        <fullName evidence="1">Uncharacterized protein</fullName>
    </submittedName>
</protein>
<evidence type="ECO:0000313" key="1">
    <source>
        <dbReference type="EMBL" id="KAH6641826.1"/>
    </source>
</evidence>
<name>A0ACB7PN78_9PEZI</name>
<proteinExistence type="predicted"/>
<comment type="caution">
    <text evidence="1">The sequence shown here is derived from an EMBL/GenBank/DDBJ whole genome shotgun (WGS) entry which is preliminary data.</text>
</comment>
<reference evidence="1 2" key="1">
    <citation type="journal article" date="2021" name="Nat. Commun.">
        <title>Genetic determinants of endophytism in the Arabidopsis root mycobiome.</title>
        <authorList>
            <person name="Mesny F."/>
            <person name="Miyauchi S."/>
            <person name="Thiergart T."/>
            <person name="Pickel B."/>
            <person name="Atanasova L."/>
            <person name="Karlsson M."/>
            <person name="Huettel B."/>
            <person name="Barry K.W."/>
            <person name="Haridas S."/>
            <person name="Chen C."/>
            <person name="Bauer D."/>
            <person name="Andreopoulos W."/>
            <person name="Pangilinan J."/>
            <person name="LaButti K."/>
            <person name="Riley R."/>
            <person name="Lipzen A."/>
            <person name="Clum A."/>
            <person name="Drula E."/>
            <person name="Henrissat B."/>
            <person name="Kohler A."/>
            <person name="Grigoriev I.V."/>
            <person name="Martin F.M."/>
            <person name="Hacquard S."/>
        </authorList>
    </citation>
    <scope>NUCLEOTIDE SEQUENCE [LARGE SCALE GENOMIC DNA]</scope>
    <source>
        <strain evidence="1 2">MPI-SDFR-AT-0079</strain>
    </source>
</reference>
<dbReference type="Proteomes" id="UP000724584">
    <property type="component" value="Unassembled WGS sequence"/>
</dbReference>
<accession>A0ACB7PN78</accession>
<dbReference type="EMBL" id="JAGIZQ010000002">
    <property type="protein sequence ID" value="KAH6641826.1"/>
    <property type="molecule type" value="Genomic_DNA"/>
</dbReference>
<sequence>GEGAGSGLEGGCGVGSGAGAGSSGRPRPRGKRAAAAAAAAKEGKDVEDDWQGLVADRYETVEGEALDPWLLRTMADRKKRSQGAFVHMVEEKTGRGEWATYEGRSAVFLMPGSYDPTLVGEDSRKNAPGALTAAAMAGVETVGHAAKRWAKCSR</sequence>
<feature type="non-terminal residue" evidence="1">
    <location>
        <position position="1"/>
    </location>
</feature>
<organism evidence="1 2">
    <name type="scientific">Chaetomium tenue</name>
    <dbReference type="NCBI Taxonomy" id="1854479"/>
    <lineage>
        <taxon>Eukaryota</taxon>
        <taxon>Fungi</taxon>
        <taxon>Dikarya</taxon>
        <taxon>Ascomycota</taxon>
        <taxon>Pezizomycotina</taxon>
        <taxon>Sordariomycetes</taxon>
        <taxon>Sordariomycetidae</taxon>
        <taxon>Sordariales</taxon>
        <taxon>Chaetomiaceae</taxon>
        <taxon>Chaetomium</taxon>
    </lineage>
</organism>
<keyword evidence="2" id="KW-1185">Reference proteome</keyword>